<dbReference type="Gene3D" id="2.10.25.10">
    <property type="entry name" value="Laminin"/>
    <property type="match status" value="10"/>
</dbReference>
<dbReference type="GO" id="GO:0007411">
    <property type="term" value="P:axon guidance"/>
    <property type="evidence" value="ECO:0007669"/>
    <property type="project" value="TreeGrafter"/>
</dbReference>
<dbReference type="InterPro" id="IPR050440">
    <property type="entry name" value="Laminin/Netrin_ECM"/>
</dbReference>
<dbReference type="PROSITE" id="PS01248">
    <property type="entry name" value="EGF_LAM_1"/>
    <property type="match status" value="4"/>
</dbReference>
<feature type="disulfide bond" evidence="8">
    <location>
        <begin position="896"/>
        <end position="913"/>
    </location>
</feature>
<sequence>MFIFQRCIPEFENAAFNVLIEATNTCGTNGPTEYCVQTGVTGIKKSCEICYPNQHNARYLTDFHQQENPTWWQSETMLEGIQWPNQVNLTLKFEKAFDVTYVRLWFWSPRPESFYISKKTKEDGPWIPWQYYSGTCRDTYSLPDAIHTVRGEETRALCTSEYSDISPLQGGNVAFGTLEGRPSAYNFDSSPELQEWVTATEILITLDRLNTFGDEVFGDFQVLRSYFYAIADIAVGARCKCNGHASECILATDGSNKRICKCEHNTAGPDCNECLPFYNDVPWSRATAQNTRECKQCICNGYSHRCFFDRALYEQTGHGGHCMDCTANRDGPNCERCRQNYYMREDGYCIACDCDETGSINLQCNAEGKCQCKPGVTGEKCDRCDVNHFSLTTQGCKSCGCSEIGSANNRPNCDPYTGACYCKENVEGVRCRECKPGFFNMDAENKFGCTPCFCYGHSSQCKSALGFSKYSVESSFAKSSERWRAEDEYGRKVDLKYDSLSQSISVQSTENIAIYFVAPEKFLGDQKASYNKLLEFTLRTDDSRPFSTATDIILEGNGLAITNSFFSQQRTLTQVRSQQYSFKLHEHVDYGWQPRSSSTTFIAILSNLTAIKIRGNYSPRGTGQLDDVKLETAVRGVAGEPALWIESCDCPQGYIGQHCESCAPGFRHSPSLGGPFMPCIPCDCNNHAEICDSETGRCICQHNTAGENCEFCARGYYGNALGGTSEDCQPCGCPNGGACIQIDEDIIMCTECPTGYTGHHCDSCSDGYYGDPTGQFGPPTTCEICDCNMNIDPNAIGNCDPITGECLRCIYNTGGSKCDICLPGFYGNPLVLPKGDCKPCQCYPPGTKENVSGAPLCDQTVGFCHCKAHVVGQNCDKCENGYYNLHSGLGCQTCNCDPIGSLNQTCDVYTGQCHCRLGVTGLRCDHCESRKYGFSNKGCKACDCDEIGSRDLQCDPSGQCPCLENVDGEKCDRCKENKYDRQRGCVNCPDCYNLIQNEVNSHSTKLNRLNDILDEIERQPTVISDEDFLETMTEAQQDIDQLYEEVKNATGKDSLIQQVQDIHDRGKDISRTLSQIDENIYLVEDQNHKTDINIYHAEQILEEATEKLNDINSLFESQGKQSLEDAIQQTKILGQQSVKMTELAHEARNLADSLDLQSEETILNARTAKNSSIEAYNIVKGAKEQQTNISEAIRNIKHDIQSTEIKLNKSMEWTKEISDKSVEVKNNALTLLDEVQNLVIPEIDVQKLKEKSNVLKEEAYRLRNKTFELFHNSDDIKKAIHEKTYLGKEFLQKAYEQNEELIDLKNDLVFAESQANGAVNLWDEILKGAENNYKLLIEFDTQTRKSKEEAEAALQTVEDIEAILNNIFNETSGSQDSLDDAKLQVDLALEKALDSNSIAENASTTADRVKQDAEQLYKNLTGLSEEAELMFDRVRNTEGEFKSLLEKTKSNTTLVNEAKEKVGRAGKDTNETSKKILALLENVDSIMAELGSSQNFSEEQIDRLDEQVRITEQRVKEAKLDEKLQELEKEHKLRNELIHQYKNEIVMLQQEVENIEQIINSLPNGCYKTDDLEP</sequence>
<dbReference type="FunFam" id="2.10.25.10:FF:000090">
    <property type="entry name" value="laminin subunit alpha"/>
    <property type="match status" value="1"/>
</dbReference>
<feature type="domain" description="Laminin EGF-like" evidence="10">
    <location>
        <begin position="399"/>
        <end position="451"/>
    </location>
</feature>
<evidence type="ECO:0000256" key="3">
    <source>
        <dbReference type="ARBA" id="ARBA00022729"/>
    </source>
</evidence>
<evidence type="ECO:0000259" key="12">
    <source>
        <dbReference type="PROSITE" id="PS51117"/>
    </source>
</evidence>
<dbReference type="Pfam" id="PF00053">
    <property type="entry name" value="EGF_laminin"/>
    <property type="match status" value="11"/>
</dbReference>
<accession>A0AAV8VPA4</accession>
<feature type="domain" description="Laminin EGF-like" evidence="10">
    <location>
        <begin position="352"/>
        <end position="398"/>
    </location>
</feature>
<evidence type="ECO:0000256" key="5">
    <source>
        <dbReference type="ARBA" id="ARBA00023157"/>
    </source>
</evidence>
<feature type="domain" description="Laminin IV type A" evidence="11">
    <location>
        <begin position="478"/>
        <end position="647"/>
    </location>
</feature>
<feature type="domain" description="Laminin EGF-like" evidence="10">
    <location>
        <begin position="894"/>
        <end position="941"/>
    </location>
</feature>
<feature type="disulfide bond" evidence="8">
    <location>
        <begin position="866"/>
        <end position="875"/>
    </location>
</feature>
<evidence type="ECO:0000256" key="7">
    <source>
        <dbReference type="ARBA" id="ARBA00023292"/>
    </source>
</evidence>
<feature type="domain" description="Laminin N-terminal" evidence="12">
    <location>
        <begin position="3"/>
        <end position="238"/>
    </location>
</feature>
<dbReference type="InterPro" id="IPR000742">
    <property type="entry name" value="EGF"/>
</dbReference>
<feature type="disulfide bond" evidence="8">
    <location>
        <begin position="962"/>
        <end position="971"/>
    </location>
</feature>
<dbReference type="FunFam" id="2.10.25.10:FF:000105">
    <property type="entry name" value="laminin subunit gamma-1"/>
    <property type="match status" value="2"/>
</dbReference>
<evidence type="ECO:0000256" key="4">
    <source>
        <dbReference type="ARBA" id="ARBA00022737"/>
    </source>
</evidence>
<evidence type="ECO:0008006" key="15">
    <source>
        <dbReference type="Google" id="ProtNLM"/>
    </source>
</evidence>
<feature type="disulfide bond" evidence="8">
    <location>
        <begin position="422"/>
        <end position="431"/>
    </location>
</feature>
<dbReference type="Pfam" id="PF00052">
    <property type="entry name" value="Laminin_B"/>
    <property type="match status" value="1"/>
</dbReference>
<evidence type="ECO:0000256" key="2">
    <source>
        <dbReference type="ARBA" id="ARBA00022525"/>
    </source>
</evidence>
<dbReference type="Pfam" id="PF00055">
    <property type="entry name" value="Laminin_N"/>
    <property type="match status" value="1"/>
</dbReference>
<protein>
    <recommendedName>
        <fullName evidence="15">Laminin subunit gamma-1</fullName>
    </recommendedName>
</protein>
<organism evidence="13 14">
    <name type="scientific">Exocentrus adspersus</name>
    <dbReference type="NCBI Taxonomy" id="1586481"/>
    <lineage>
        <taxon>Eukaryota</taxon>
        <taxon>Metazoa</taxon>
        <taxon>Ecdysozoa</taxon>
        <taxon>Arthropoda</taxon>
        <taxon>Hexapoda</taxon>
        <taxon>Insecta</taxon>
        <taxon>Pterygota</taxon>
        <taxon>Neoptera</taxon>
        <taxon>Endopterygota</taxon>
        <taxon>Coleoptera</taxon>
        <taxon>Polyphaga</taxon>
        <taxon>Cucujiformia</taxon>
        <taxon>Chrysomeloidea</taxon>
        <taxon>Cerambycidae</taxon>
        <taxon>Lamiinae</taxon>
        <taxon>Acanthocinini</taxon>
        <taxon>Exocentrus</taxon>
    </lineage>
</organism>
<dbReference type="GO" id="GO:0009888">
    <property type="term" value="P:tissue development"/>
    <property type="evidence" value="ECO:0007669"/>
    <property type="project" value="TreeGrafter"/>
</dbReference>
<dbReference type="PANTHER" id="PTHR10574:SF435">
    <property type="entry name" value="LAMININ SUBUNIT GAMMA-1"/>
    <property type="match status" value="1"/>
</dbReference>
<feature type="disulfide bond" evidence="8">
    <location>
        <begin position="894"/>
        <end position="906"/>
    </location>
</feature>
<dbReference type="SMART" id="SM00136">
    <property type="entry name" value="LamNT"/>
    <property type="match status" value="1"/>
</dbReference>
<keyword evidence="14" id="KW-1185">Reference proteome</keyword>
<feature type="domain" description="Laminin EGF-like" evidence="10">
    <location>
        <begin position="785"/>
        <end position="839"/>
    </location>
</feature>
<name>A0AAV8VPA4_9CUCU</name>
<keyword evidence="5 8" id="KW-1015">Disulfide bond</keyword>
<keyword evidence="7 8" id="KW-0424">Laminin EGF-like domain</keyword>
<feature type="disulfide bond" evidence="8">
    <location>
        <begin position="809"/>
        <end position="818"/>
    </location>
</feature>
<dbReference type="PROSITE" id="PS51117">
    <property type="entry name" value="LAMININ_NTER"/>
    <property type="match status" value="1"/>
</dbReference>
<dbReference type="InterPro" id="IPR000034">
    <property type="entry name" value="Laminin_IV"/>
</dbReference>
<dbReference type="InterPro" id="IPR002049">
    <property type="entry name" value="LE_dom"/>
</dbReference>
<keyword evidence="3" id="KW-0732">Signal</keyword>
<feature type="disulfide bond" evidence="8">
    <location>
        <begin position="915"/>
        <end position="924"/>
    </location>
</feature>
<dbReference type="FunFam" id="2.10.25.10:FF:000615">
    <property type="entry name" value="Laminin subunit gamma-3"/>
    <property type="match status" value="1"/>
</dbReference>
<feature type="domain" description="Laminin EGF-like" evidence="10">
    <location>
        <begin position="942"/>
        <end position="987"/>
    </location>
</feature>
<dbReference type="GO" id="GO:0005576">
    <property type="term" value="C:extracellular region"/>
    <property type="evidence" value="ECO:0007669"/>
    <property type="project" value="UniProtKB-SubCell"/>
</dbReference>
<dbReference type="FunFam" id="2.10.25.10:FF:000242">
    <property type="entry name" value="Laminin subunit alpha 1"/>
    <property type="match status" value="1"/>
</dbReference>
<dbReference type="FunFam" id="2.10.25.10:FF:000166">
    <property type="entry name" value="laminin subunit gamma-1"/>
    <property type="match status" value="1"/>
</dbReference>
<evidence type="ECO:0000313" key="14">
    <source>
        <dbReference type="Proteomes" id="UP001159042"/>
    </source>
</evidence>
<feature type="coiled-coil region" evidence="9">
    <location>
        <begin position="1399"/>
        <end position="1430"/>
    </location>
</feature>
<dbReference type="FunFam" id="2.60.120.260:FF:000018">
    <property type="entry name" value="Laminin subunit gamma 1"/>
    <property type="match status" value="1"/>
</dbReference>
<keyword evidence="9" id="KW-0175">Coiled coil</keyword>
<dbReference type="FunFam" id="2.10.25.10:FF:000067">
    <property type="entry name" value="Laminin subunit gamma 1"/>
    <property type="match status" value="1"/>
</dbReference>
<evidence type="ECO:0000256" key="9">
    <source>
        <dbReference type="SAM" id="Coils"/>
    </source>
</evidence>
<dbReference type="SMART" id="SM00181">
    <property type="entry name" value="EGF"/>
    <property type="match status" value="5"/>
</dbReference>
<dbReference type="FunFam" id="2.10.25.10:FF:000051">
    <property type="entry name" value="Laminin subunit alpha 4"/>
    <property type="match status" value="1"/>
</dbReference>
<feature type="disulfide bond" evidence="8">
    <location>
        <begin position="372"/>
        <end position="381"/>
    </location>
</feature>
<evidence type="ECO:0000256" key="8">
    <source>
        <dbReference type="PROSITE-ProRule" id="PRU00460"/>
    </source>
</evidence>
<keyword evidence="4" id="KW-0677">Repeat</keyword>
<feature type="coiled-coil region" evidence="9">
    <location>
        <begin position="1494"/>
        <end position="1558"/>
    </location>
</feature>
<dbReference type="Proteomes" id="UP001159042">
    <property type="component" value="Unassembled WGS sequence"/>
</dbReference>
<dbReference type="SMART" id="SM00281">
    <property type="entry name" value="LamB"/>
    <property type="match status" value="1"/>
</dbReference>
<feature type="domain" description="Laminin EGF-like" evidence="10">
    <location>
        <begin position="840"/>
        <end position="893"/>
    </location>
</feature>
<dbReference type="Gene3D" id="2.60.120.260">
    <property type="entry name" value="Galactose-binding domain-like"/>
    <property type="match status" value="1"/>
</dbReference>
<dbReference type="GO" id="GO:0005604">
    <property type="term" value="C:basement membrane"/>
    <property type="evidence" value="ECO:0007669"/>
    <property type="project" value="TreeGrafter"/>
</dbReference>
<dbReference type="EMBL" id="JANEYG010000049">
    <property type="protein sequence ID" value="KAJ8915786.1"/>
    <property type="molecule type" value="Genomic_DNA"/>
</dbReference>
<dbReference type="SUPFAM" id="SSF57196">
    <property type="entry name" value="EGF/Laminin"/>
    <property type="match status" value="8"/>
</dbReference>
<comment type="caution">
    <text evidence="8">Lacks conserved residue(s) required for the propagation of feature annotation.</text>
</comment>
<dbReference type="GO" id="GO:0009887">
    <property type="term" value="P:animal organ morphogenesis"/>
    <property type="evidence" value="ECO:0007669"/>
    <property type="project" value="TreeGrafter"/>
</dbReference>
<comment type="caution">
    <text evidence="13">The sequence shown here is derived from an EMBL/GenBank/DDBJ whole genome shotgun (WGS) entry which is preliminary data.</text>
</comment>
<dbReference type="SMART" id="SM00180">
    <property type="entry name" value="EGF_Lam"/>
    <property type="match status" value="11"/>
</dbReference>
<proteinExistence type="predicted"/>
<dbReference type="PRINTS" id="PR00011">
    <property type="entry name" value="EGFLAMININ"/>
</dbReference>
<evidence type="ECO:0000259" key="10">
    <source>
        <dbReference type="PROSITE" id="PS50027"/>
    </source>
</evidence>
<feature type="domain" description="Laminin EGF-like" evidence="10">
    <location>
        <begin position="682"/>
        <end position="730"/>
    </location>
</feature>
<keyword evidence="6" id="KW-0325">Glycoprotein</keyword>
<feature type="coiled-coil region" evidence="9">
    <location>
        <begin position="999"/>
        <end position="1052"/>
    </location>
</feature>
<comment type="subcellular location">
    <subcellularLocation>
        <location evidence="1">Secreted</location>
    </subcellularLocation>
</comment>
<evidence type="ECO:0000313" key="13">
    <source>
        <dbReference type="EMBL" id="KAJ8915786.1"/>
    </source>
</evidence>
<keyword evidence="2" id="KW-0964">Secreted</keyword>
<evidence type="ECO:0000259" key="11">
    <source>
        <dbReference type="PROSITE" id="PS51115"/>
    </source>
</evidence>
<feature type="disulfide bond" evidence="8">
    <location>
        <begin position="942"/>
        <end position="954"/>
    </location>
</feature>
<gene>
    <name evidence="13" type="ORF">NQ315_004598</name>
</gene>
<evidence type="ECO:0000256" key="1">
    <source>
        <dbReference type="ARBA" id="ARBA00004613"/>
    </source>
</evidence>
<dbReference type="PANTHER" id="PTHR10574">
    <property type="entry name" value="NETRIN/LAMININ-RELATED"/>
    <property type="match status" value="1"/>
</dbReference>
<dbReference type="InterPro" id="IPR008211">
    <property type="entry name" value="Laminin_N"/>
</dbReference>
<evidence type="ECO:0000256" key="6">
    <source>
        <dbReference type="ARBA" id="ARBA00023180"/>
    </source>
</evidence>
<dbReference type="CDD" id="cd00055">
    <property type="entry name" value="EGF_Lam"/>
    <property type="match status" value="9"/>
</dbReference>
<dbReference type="PROSITE" id="PS50027">
    <property type="entry name" value="EGF_LAM_2"/>
    <property type="match status" value="7"/>
</dbReference>
<dbReference type="PROSITE" id="PS51115">
    <property type="entry name" value="LAMININ_IVA"/>
    <property type="match status" value="1"/>
</dbReference>
<feature type="disulfide bond" evidence="8">
    <location>
        <begin position="352"/>
        <end position="364"/>
    </location>
</feature>
<reference evidence="13 14" key="1">
    <citation type="journal article" date="2023" name="Insect Mol. Biol.">
        <title>Genome sequencing provides insights into the evolution of gene families encoding plant cell wall-degrading enzymes in longhorned beetles.</title>
        <authorList>
            <person name="Shin N.R."/>
            <person name="Okamura Y."/>
            <person name="Kirsch R."/>
            <person name="Pauchet Y."/>
        </authorList>
    </citation>
    <scope>NUCLEOTIDE SEQUENCE [LARGE SCALE GENOMIC DNA]</scope>
    <source>
        <strain evidence="13">EAD_L_NR</strain>
    </source>
</reference>
<feature type="disulfide bond" evidence="8">
    <location>
        <begin position="700"/>
        <end position="709"/>
    </location>
</feature>